<name>L7U226_MYXSD</name>
<proteinExistence type="predicted"/>
<evidence type="ECO:0000313" key="1">
    <source>
        <dbReference type="EMBL" id="AGC41652.1"/>
    </source>
</evidence>
<gene>
    <name evidence="1" type="ordered locus">MYSTI_00294</name>
</gene>
<dbReference type="InterPro" id="IPR014756">
    <property type="entry name" value="Ig_E-set"/>
</dbReference>
<dbReference type="SUPFAM" id="SSF81296">
    <property type="entry name" value="E set domains"/>
    <property type="match status" value="1"/>
</dbReference>
<protein>
    <submittedName>
        <fullName evidence="1">TonB-dependent receptor</fullName>
    </submittedName>
</protein>
<dbReference type="EMBL" id="CP004025">
    <property type="protein sequence ID" value="AGC41652.1"/>
    <property type="molecule type" value="Genomic_DNA"/>
</dbReference>
<reference evidence="1 2" key="1">
    <citation type="journal article" date="2013" name="Genome Announc.">
        <title>Complete genome sequence of Myxococcus stipitatus strain DSM 14675, a fruiting myxobacterium.</title>
        <authorList>
            <person name="Huntley S."/>
            <person name="Kneip S."/>
            <person name="Treuner-Lange A."/>
            <person name="Sogaard-Andersen L."/>
        </authorList>
    </citation>
    <scope>NUCLEOTIDE SEQUENCE [LARGE SCALE GENOMIC DNA]</scope>
    <source>
        <strain evidence="2">DSM 14675 / JCM 12634 / Mx s8</strain>
    </source>
</reference>
<keyword evidence="2" id="KW-1185">Reference proteome</keyword>
<sequence>MRLGLMRGGVFLVWVLGACGPGLGNPQPLPPEDPDIEVPPVRPPPSVTLPPISLGDVVVVDAMSVELEVQVLGAGFHASSLVYLNQARLETSFVSGTELRARVPRHLLSQSRDSYLLWVRTPPGAPGQPGGATSPFTTFVEPAPELHSLSPEVVDAAPSAPVRITVKGKNLIRDSVALFRGGRHPLIVRSPTEGTVELLPSVVASPSEDGLFQLEVPWPRGYTTITLRTAALPLPVRTPTPTVAGIWPPTLNAVGQLQGRAGQAKSYSIEVSGTKLRANTVVKWNGRPLTTYSSPFEGRIRADLPADARMQAATIQVSLETPSDRGPLVSGSYPLVVKTEPVVYAVSPARVDVNDTGTTFELRGEGLGESKQQVLLWNGTPLPPESFEELSGGPPYDRWTFRVPSHLLNRPGVFPVTVRRTYDGAESAPLFVHVVTEAPAPLVDELTPAMLSVGDAPGTVALGGAGFTPRSVIQVNGQERLTRFDTSGHLTTDLIPSDLEQKGVLSLTVRTPPPGGGTSLPLLLAVHAERSVPFIDAVTGPGGENPVMARDDPMTLHVQGQGFTPDSVVRWQGVPMPTQWQCLDTPCRAGPGQRSELTAVIPAAQARTSGPARVTVFTPGPGGGESRERYLVITSEVEPRLSLNVQEMNIRPSEEGQETRLNFTLSGASGTQVTQLLVDGVERPFNNRDGAFSLNARETATQGILAVRVQVQGKGLSAPAYLYLNGARTPRIHTLKPGVLSQDPLGPEVFPSTLWVEGQDLSWTGEPTRMSRLQLSVRMPPQPPVREVSNMGSGIAFGQLWLESPGVRTITLSRVSEGGGQSLPALLNVVPERPAPLLTKLEPMSAKAGAPRLRLRIWGQGLHTDSQLRWKDFRASVRPVRFFSSDANNYEAELPAAALATTGAVDVTLETPGPGGGTSLPIRVVVE</sequence>
<dbReference type="PATRIC" id="fig|1278073.3.peg.308"/>
<dbReference type="KEGG" id="msd:MYSTI_00294"/>
<dbReference type="OrthoDB" id="601499at2"/>
<keyword evidence="1" id="KW-0675">Receptor</keyword>
<dbReference type="STRING" id="1278073.MYSTI_00294"/>
<dbReference type="RefSeq" id="WP_015345915.1">
    <property type="nucleotide sequence ID" value="NC_020126.1"/>
</dbReference>
<accession>L7U226</accession>
<dbReference type="PROSITE" id="PS51257">
    <property type="entry name" value="PROKAR_LIPOPROTEIN"/>
    <property type="match status" value="1"/>
</dbReference>
<dbReference type="AlphaFoldDB" id="L7U226"/>
<dbReference type="Proteomes" id="UP000011131">
    <property type="component" value="Chromosome"/>
</dbReference>
<evidence type="ECO:0000313" key="2">
    <source>
        <dbReference type="Proteomes" id="UP000011131"/>
    </source>
</evidence>
<dbReference type="HOGENOM" id="CLU_318276_0_0_7"/>
<dbReference type="eggNOG" id="COG3391">
    <property type="taxonomic scope" value="Bacteria"/>
</dbReference>
<organism evidence="1 2">
    <name type="scientific">Myxococcus stipitatus (strain DSM 14675 / JCM 12634 / Mx s8)</name>
    <dbReference type="NCBI Taxonomy" id="1278073"/>
    <lineage>
        <taxon>Bacteria</taxon>
        <taxon>Pseudomonadati</taxon>
        <taxon>Myxococcota</taxon>
        <taxon>Myxococcia</taxon>
        <taxon>Myxococcales</taxon>
        <taxon>Cystobacterineae</taxon>
        <taxon>Myxococcaceae</taxon>
        <taxon>Myxococcus</taxon>
    </lineage>
</organism>